<evidence type="ECO:0000256" key="2">
    <source>
        <dbReference type="ARBA" id="ARBA00022515"/>
    </source>
</evidence>
<evidence type="ECO:0000256" key="13">
    <source>
        <dbReference type="SAM" id="MobiDB-lite"/>
    </source>
</evidence>
<evidence type="ECO:0000256" key="1">
    <source>
        <dbReference type="ARBA" id="ARBA00022478"/>
    </source>
</evidence>
<evidence type="ECO:0000256" key="9">
    <source>
        <dbReference type="ARBA" id="ARBA00022842"/>
    </source>
</evidence>
<proteinExistence type="inferred from homology"/>
<dbReference type="RefSeq" id="WP_132644993.1">
    <property type="nucleotide sequence ID" value="NZ_CP181386.1"/>
</dbReference>
<dbReference type="OrthoDB" id="9803773at2"/>
<dbReference type="InterPro" id="IPR050219">
    <property type="entry name" value="DnaG_primase"/>
</dbReference>
<dbReference type="HAMAP" id="MF_00974">
    <property type="entry name" value="DNA_primase_DnaG"/>
    <property type="match status" value="1"/>
</dbReference>
<dbReference type="GO" id="GO:0008270">
    <property type="term" value="F:zinc ion binding"/>
    <property type="evidence" value="ECO:0007669"/>
    <property type="project" value="UniProtKB-UniRule"/>
</dbReference>
<evidence type="ECO:0000313" key="16">
    <source>
        <dbReference type="Proteomes" id="UP000295106"/>
    </source>
</evidence>
<dbReference type="GO" id="GO:0005737">
    <property type="term" value="C:cytoplasm"/>
    <property type="evidence" value="ECO:0007669"/>
    <property type="project" value="TreeGrafter"/>
</dbReference>
<dbReference type="SMART" id="SM00400">
    <property type="entry name" value="ZnF_CHCC"/>
    <property type="match status" value="1"/>
</dbReference>
<protein>
    <recommendedName>
        <fullName evidence="12">DNA primase</fullName>
        <ecNumber evidence="12">2.7.7.101</ecNumber>
    </recommendedName>
</protein>
<dbReference type="GO" id="GO:0006269">
    <property type="term" value="P:DNA replication, synthesis of primer"/>
    <property type="evidence" value="ECO:0007669"/>
    <property type="project" value="UniProtKB-UniRule"/>
</dbReference>
<dbReference type="Proteomes" id="UP000295106">
    <property type="component" value="Unassembled WGS sequence"/>
</dbReference>
<accession>A0A4R2MD21</accession>
<evidence type="ECO:0000256" key="4">
    <source>
        <dbReference type="ARBA" id="ARBA00022695"/>
    </source>
</evidence>
<keyword evidence="8 12" id="KW-0862">Zinc</keyword>
<dbReference type="PANTHER" id="PTHR30313">
    <property type="entry name" value="DNA PRIMASE"/>
    <property type="match status" value="1"/>
</dbReference>
<keyword evidence="7 12" id="KW-0863">Zinc-finger</keyword>
<evidence type="ECO:0000256" key="12">
    <source>
        <dbReference type="HAMAP-Rule" id="MF_00974"/>
    </source>
</evidence>
<dbReference type="EMBL" id="SLXD01000002">
    <property type="protein sequence ID" value="TCP04490.1"/>
    <property type="molecule type" value="Genomic_DNA"/>
</dbReference>
<reference evidence="15 16" key="1">
    <citation type="submission" date="2019-03" db="EMBL/GenBank/DDBJ databases">
        <title>Genomic Encyclopedia of Type Strains, Phase IV (KMG-IV): sequencing the most valuable type-strain genomes for metagenomic binning, comparative biology and taxonomic classification.</title>
        <authorList>
            <person name="Goeker M."/>
        </authorList>
    </citation>
    <scope>NUCLEOTIDE SEQUENCE [LARGE SCALE GENOMIC DNA]</scope>
    <source>
        <strain evidence="15 16">DSM 1709</strain>
    </source>
</reference>
<comment type="catalytic activity">
    <reaction evidence="12">
        <text>ssDNA + n NTP = ssDNA/pppN(pN)n-1 hybrid + (n-1) diphosphate.</text>
        <dbReference type="EC" id="2.7.7.101"/>
    </reaction>
</comment>
<dbReference type="GO" id="GO:0003899">
    <property type="term" value="F:DNA-directed RNA polymerase activity"/>
    <property type="evidence" value="ECO:0007669"/>
    <property type="project" value="UniProtKB-UniRule"/>
</dbReference>
<keyword evidence="4 12" id="KW-0548">Nucleotidyltransferase</keyword>
<feature type="region of interest" description="Disordered" evidence="13">
    <location>
        <begin position="443"/>
        <end position="474"/>
    </location>
</feature>
<dbReference type="InterPro" id="IPR006295">
    <property type="entry name" value="DNA_primase_DnaG"/>
</dbReference>
<comment type="cofactor">
    <cofactor evidence="12">
        <name>Zn(2+)</name>
        <dbReference type="ChEBI" id="CHEBI:29105"/>
    </cofactor>
    <text evidence="12">Binds 1 zinc ion per monomer.</text>
</comment>
<dbReference type="Pfam" id="PF13155">
    <property type="entry name" value="Toprim_2"/>
    <property type="match status" value="1"/>
</dbReference>
<evidence type="ECO:0000256" key="6">
    <source>
        <dbReference type="ARBA" id="ARBA00022723"/>
    </source>
</evidence>
<dbReference type="PROSITE" id="PS50880">
    <property type="entry name" value="TOPRIM"/>
    <property type="match status" value="1"/>
</dbReference>
<name>A0A4R2MD21_RUBGE</name>
<dbReference type="Pfam" id="PF08275">
    <property type="entry name" value="DNAG_N"/>
    <property type="match status" value="1"/>
</dbReference>
<dbReference type="Gene3D" id="3.90.980.10">
    <property type="entry name" value="DNA primase, catalytic core, N-terminal domain"/>
    <property type="match status" value="1"/>
</dbReference>
<dbReference type="Pfam" id="PF10410">
    <property type="entry name" value="DnaB_bind"/>
    <property type="match status" value="1"/>
</dbReference>
<keyword evidence="2 12" id="KW-0639">Primosome</keyword>
<gene>
    <name evidence="12" type="primary">dnaG</name>
    <name evidence="15" type="ORF">EV684_102244</name>
</gene>
<feature type="domain" description="Toprim" evidence="14">
    <location>
        <begin position="265"/>
        <end position="347"/>
    </location>
</feature>
<dbReference type="Gene3D" id="3.40.1360.10">
    <property type="match status" value="1"/>
</dbReference>
<evidence type="ECO:0000256" key="3">
    <source>
        <dbReference type="ARBA" id="ARBA00022679"/>
    </source>
</evidence>
<dbReference type="FunFam" id="3.90.580.10:FF:000001">
    <property type="entry name" value="DNA primase"/>
    <property type="match status" value="1"/>
</dbReference>
<feature type="zinc finger region" description="CHC2-type" evidence="12">
    <location>
        <begin position="37"/>
        <end position="61"/>
    </location>
</feature>
<dbReference type="EC" id="2.7.7.101" evidence="12"/>
<comment type="domain">
    <text evidence="12">Contains an N-terminal zinc-binding domain, a central core domain that contains the primase activity, and a C-terminal DnaB-binding domain.</text>
</comment>
<dbReference type="InterPro" id="IPR037068">
    <property type="entry name" value="DNA_primase_core_N_sf"/>
</dbReference>
<dbReference type="InterPro" id="IPR036977">
    <property type="entry name" value="DNA_primase_Znf_CHC2"/>
</dbReference>
<dbReference type="InterPro" id="IPR013264">
    <property type="entry name" value="DNAG_N"/>
</dbReference>
<dbReference type="SMART" id="SM00493">
    <property type="entry name" value="TOPRIM"/>
    <property type="match status" value="1"/>
</dbReference>
<keyword evidence="9" id="KW-0460">Magnesium</keyword>
<dbReference type="GO" id="GO:1990077">
    <property type="term" value="C:primosome complex"/>
    <property type="evidence" value="ECO:0007669"/>
    <property type="project" value="UniProtKB-KW"/>
</dbReference>
<evidence type="ECO:0000256" key="8">
    <source>
        <dbReference type="ARBA" id="ARBA00022833"/>
    </source>
</evidence>
<dbReference type="GO" id="GO:0000428">
    <property type="term" value="C:DNA-directed RNA polymerase complex"/>
    <property type="evidence" value="ECO:0007669"/>
    <property type="project" value="UniProtKB-KW"/>
</dbReference>
<evidence type="ECO:0000313" key="15">
    <source>
        <dbReference type="EMBL" id="TCP04490.1"/>
    </source>
</evidence>
<dbReference type="InterPro" id="IPR002694">
    <property type="entry name" value="Znf_CHC2"/>
</dbReference>
<comment type="similarity">
    <text evidence="12">Belongs to the DnaG primase family.</text>
</comment>
<evidence type="ECO:0000256" key="11">
    <source>
        <dbReference type="ARBA" id="ARBA00023163"/>
    </source>
</evidence>
<dbReference type="Gene3D" id="1.20.50.20">
    <property type="entry name" value="DnaG, RNA polymerase domain, helical bundle"/>
    <property type="match status" value="1"/>
</dbReference>
<evidence type="ECO:0000259" key="14">
    <source>
        <dbReference type="PROSITE" id="PS50880"/>
    </source>
</evidence>
<dbReference type="InterPro" id="IPR030846">
    <property type="entry name" value="DnaG_bac"/>
</dbReference>
<sequence>MIPAGFLQDLLSRVDIVDVVGQHVELKRGGANLMGLCPFHAEKSPSFSVSPSKQFYYCFGCGASGDAIRFLTEHLGLSFVEAVRDLAQRVGMQVPEEQLSAEELVRRDKLRERRLSMGEVLVRANDFYRAQLKASPRAVGYLKARGLTGVVAARFGLGYAPPGWRTLAGVFPRYDDPLLEEAGLVRHREAADGEAEDSERGRYDWFRDRVMFPIRNVAGEVIGFGGRVLDDSKPKYINSPETPLFSKGRELYGLFEARQALRERGCAIVVEGYMDVVALAQHGVSNAVATLGTACTAEHVQKLFRFTDAIVFSFDGDAAGRRAAARALEAALPHASDLRSVKFLFLPPEHDPDSYVRELGVEAFEQALAAAVPLSRQLVELAAEDADLDTAEGRARLAAQARPLWSALPEGSLKDQLLGEIAERARLPREDLARRWGLRAGEAPRVAPETPPERPAYGARRGSPAPRRGGARVSVRQPQDQAVRLLLLRAGWWLELTDADHEALTGVPDWHAECFRWIERWLAEHGDTPWPTLREQIASEPWGEQAVELVDAAEVPIEPLLEDLRTAVAQTVRAQALRQAMAVLGRR</sequence>
<dbReference type="CDD" id="cd03364">
    <property type="entry name" value="TOPRIM_DnaG_primases"/>
    <property type="match status" value="1"/>
</dbReference>
<dbReference type="Gene3D" id="3.90.580.10">
    <property type="entry name" value="Zinc finger, CHC2-type domain"/>
    <property type="match status" value="1"/>
</dbReference>
<comment type="subunit">
    <text evidence="12">Monomer. Interacts with DnaB.</text>
</comment>
<dbReference type="NCBIfam" id="TIGR01391">
    <property type="entry name" value="dnaG"/>
    <property type="match status" value="1"/>
</dbReference>
<dbReference type="GeneID" id="99684970"/>
<dbReference type="SUPFAM" id="SSF57783">
    <property type="entry name" value="Zinc beta-ribbon"/>
    <property type="match status" value="1"/>
</dbReference>
<dbReference type="InterPro" id="IPR034151">
    <property type="entry name" value="TOPRIM_DnaG_bac"/>
</dbReference>
<keyword evidence="11 12" id="KW-0804">Transcription</keyword>
<evidence type="ECO:0000256" key="7">
    <source>
        <dbReference type="ARBA" id="ARBA00022771"/>
    </source>
</evidence>
<keyword evidence="3 12" id="KW-0808">Transferase</keyword>
<keyword evidence="5 12" id="KW-0235">DNA replication</keyword>
<evidence type="ECO:0000256" key="5">
    <source>
        <dbReference type="ARBA" id="ARBA00022705"/>
    </source>
</evidence>
<comment type="caution">
    <text evidence="15">The sequence shown here is derived from an EMBL/GenBank/DDBJ whole genome shotgun (WGS) entry which is preliminary data.</text>
</comment>
<keyword evidence="6 12" id="KW-0479">Metal-binding</keyword>
<evidence type="ECO:0000256" key="10">
    <source>
        <dbReference type="ARBA" id="ARBA00023125"/>
    </source>
</evidence>
<dbReference type="PANTHER" id="PTHR30313:SF2">
    <property type="entry name" value="DNA PRIMASE"/>
    <property type="match status" value="1"/>
</dbReference>
<dbReference type="FunFam" id="3.40.1360.10:FF:000002">
    <property type="entry name" value="DNA primase"/>
    <property type="match status" value="1"/>
</dbReference>
<dbReference type="AlphaFoldDB" id="A0A4R2MD21"/>
<dbReference type="Pfam" id="PF01807">
    <property type="entry name" value="Zn_ribbon_DnaG"/>
    <property type="match status" value="1"/>
</dbReference>
<organism evidence="15 16">
    <name type="scientific">Rubrivivax gelatinosus</name>
    <name type="common">Rhodocyclus gelatinosus</name>
    <name type="synonym">Rhodopseudomonas gelatinosa</name>
    <dbReference type="NCBI Taxonomy" id="28068"/>
    <lineage>
        <taxon>Bacteria</taxon>
        <taxon>Pseudomonadati</taxon>
        <taxon>Pseudomonadota</taxon>
        <taxon>Betaproteobacteria</taxon>
        <taxon>Burkholderiales</taxon>
        <taxon>Sphaerotilaceae</taxon>
        <taxon>Rubrivivax</taxon>
    </lineage>
</organism>
<dbReference type="GO" id="GO:0003677">
    <property type="term" value="F:DNA binding"/>
    <property type="evidence" value="ECO:0007669"/>
    <property type="project" value="UniProtKB-KW"/>
</dbReference>
<dbReference type="InterPro" id="IPR019475">
    <property type="entry name" value="DNA_primase_DnaB-bd"/>
</dbReference>
<dbReference type="SUPFAM" id="SSF56731">
    <property type="entry name" value="DNA primase core"/>
    <property type="match status" value="1"/>
</dbReference>
<dbReference type="InterPro" id="IPR006171">
    <property type="entry name" value="TOPRIM_dom"/>
</dbReference>
<comment type="function">
    <text evidence="12">RNA polymerase that catalyzes the synthesis of short RNA molecules used as primers for DNA polymerase during DNA replication.</text>
</comment>
<keyword evidence="10 12" id="KW-0238">DNA-binding</keyword>
<feature type="compositionally biased region" description="Low complexity" evidence="13">
    <location>
        <begin position="455"/>
        <end position="472"/>
    </location>
</feature>
<keyword evidence="1 12" id="KW-0240">DNA-directed RNA polymerase</keyword>